<reference evidence="1 2" key="1">
    <citation type="submission" date="2024-10" db="EMBL/GenBank/DDBJ databases">
        <title>The Natural Products Discovery Center: Release of the First 8490 Sequenced Strains for Exploring Actinobacteria Biosynthetic Diversity.</title>
        <authorList>
            <person name="Kalkreuter E."/>
            <person name="Kautsar S.A."/>
            <person name="Yang D."/>
            <person name="Bader C.D."/>
            <person name="Teijaro C.N."/>
            <person name="Fluegel L."/>
            <person name="Davis C.M."/>
            <person name="Simpson J.R."/>
            <person name="Lauterbach L."/>
            <person name="Steele A.D."/>
            <person name="Gui C."/>
            <person name="Meng S."/>
            <person name="Li G."/>
            <person name="Viehrig K."/>
            <person name="Ye F."/>
            <person name="Su P."/>
            <person name="Kiefer A.F."/>
            <person name="Nichols A."/>
            <person name="Cepeda A.J."/>
            <person name="Yan W."/>
            <person name="Fan B."/>
            <person name="Jiang Y."/>
            <person name="Adhikari A."/>
            <person name="Zheng C.-J."/>
            <person name="Schuster L."/>
            <person name="Cowan T.M."/>
            <person name="Smanski M.J."/>
            <person name="Chevrette M.G."/>
            <person name="De Carvalho L.P.S."/>
            <person name="Shen B."/>
        </authorList>
    </citation>
    <scope>NUCLEOTIDE SEQUENCE [LARGE SCALE GENOMIC DNA]</scope>
    <source>
        <strain evidence="1 2">NPDC003029</strain>
    </source>
</reference>
<evidence type="ECO:0000313" key="1">
    <source>
        <dbReference type="EMBL" id="MFF3340541.1"/>
    </source>
</evidence>
<dbReference type="Proteomes" id="UP001601976">
    <property type="component" value="Unassembled WGS sequence"/>
</dbReference>
<sequence length="350" mass="38779">MHSSVVSSSVKSSSVNALEPVVRAEPLTERIRNSLAALLRVPASRVTVPVNAEKYYDEAAPHTADTSLEEVFQLMRSLNERGMTDARLGCAEGDGPSLRSALTHVVDDLCEGLEGEPIQYTELGPEPVKTGLVLRRLRERGVDVRRYHGVDINPASRATMERELAPVLPAGRFAYHHTLFEELGRLDYRLPGTRNLVTMLGFEEGNEHPGAVSAMLDEILLPGDLFLSEMQVLSESGWQHVFNFYQCDLMRRFSRLALERSRPDVRKSQYGVYLTPLALGDDGAPTMAAVTAEVIPGDGTRVNEVFVTNYCLKFAAEEYRKLREASGRMKVVAERATGDGSVVFQLSQRL</sequence>
<dbReference type="EMBL" id="JBIAPK010000005">
    <property type="protein sequence ID" value="MFF3340541.1"/>
    <property type="molecule type" value="Genomic_DNA"/>
</dbReference>
<dbReference type="RefSeq" id="WP_355718501.1">
    <property type="nucleotide sequence ID" value="NZ_JBEXNP010000006.1"/>
</dbReference>
<evidence type="ECO:0008006" key="3">
    <source>
        <dbReference type="Google" id="ProtNLM"/>
    </source>
</evidence>
<proteinExistence type="predicted"/>
<organism evidence="1 2">
    <name type="scientific">Streptomyces flavidovirens</name>
    <dbReference type="NCBI Taxonomy" id="67298"/>
    <lineage>
        <taxon>Bacteria</taxon>
        <taxon>Bacillati</taxon>
        <taxon>Actinomycetota</taxon>
        <taxon>Actinomycetes</taxon>
        <taxon>Kitasatosporales</taxon>
        <taxon>Streptomycetaceae</taxon>
        <taxon>Streptomyces</taxon>
    </lineage>
</organism>
<accession>A0ABW6RG80</accession>
<name>A0ABW6RG80_9ACTN</name>
<protein>
    <recommendedName>
        <fullName evidence="3">Histidine-specific methyltransferase SAM-dependent domain-containing protein</fullName>
    </recommendedName>
</protein>
<evidence type="ECO:0000313" key="2">
    <source>
        <dbReference type="Proteomes" id="UP001601976"/>
    </source>
</evidence>
<keyword evidence="2" id="KW-1185">Reference proteome</keyword>
<gene>
    <name evidence="1" type="ORF">ACFYWW_17665</name>
</gene>
<comment type="caution">
    <text evidence="1">The sequence shown here is derived from an EMBL/GenBank/DDBJ whole genome shotgun (WGS) entry which is preliminary data.</text>
</comment>